<proteinExistence type="predicted"/>
<accession>A0ACB8Z844</accession>
<dbReference type="EMBL" id="CM042043">
    <property type="protein sequence ID" value="KAI3693728.1"/>
    <property type="molecule type" value="Genomic_DNA"/>
</dbReference>
<evidence type="ECO:0000313" key="1">
    <source>
        <dbReference type="EMBL" id="KAI3693728.1"/>
    </source>
</evidence>
<protein>
    <submittedName>
        <fullName evidence="1">Uncharacterized protein</fullName>
    </submittedName>
</protein>
<organism evidence="1 2">
    <name type="scientific">Smallanthus sonchifolius</name>
    <dbReference type="NCBI Taxonomy" id="185202"/>
    <lineage>
        <taxon>Eukaryota</taxon>
        <taxon>Viridiplantae</taxon>
        <taxon>Streptophyta</taxon>
        <taxon>Embryophyta</taxon>
        <taxon>Tracheophyta</taxon>
        <taxon>Spermatophyta</taxon>
        <taxon>Magnoliopsida</taxon>
        <taxon>eudicotyledons</taxon>
        <taxon>Gunneridae</taxon>
        <taxon>Pentapetalae</taxon>
        <taxon>asterids</taxon>
        <taxon>campanulids</taxon>
        <taxon>Asterales</taxon>
        <taxon>Asteraceae</taxon>
        <taxon>Asteroideae</taxon>
        <taxon>Heliantheae alliance</taxon>
        <taxon>Millerieae</taxon>
        <taxon>Smallanthus</taxon>
    </lineage>
</organism>
<name>A0ACB8Z844_9ASTR</name>
<gene>
    <name evidence="1" type="ORF">L1987_76680</name>
</gene>
<evidence type="ECO:0000313" key="2">
    <source>
        <dbReference type="Proteomes" id="UP001056120"/>
    </source>
</evidence>
<dbReference type="Proteomes" id="UP001056120">
    <property type="component" value="Linkage Group LG26"/>
</dbReference>
<reference evidence="2" key="1">
    <citation type="journal article" date="2022" name="Mol. Ecol. Resour.">
        <title>The genomes of chicory, endive, great burdock and yacon provide insights into Asteraceae palaeo-polyploidization history and plant inulin production.</title>
        <authorList>
            <person name="Fan W."/>
            <person name="Wang S."/>
            <person name="Wang H."/>
            <person name="Wang A."/>
            <person name="Jiang F."/>
            <person name="Liu H."/>
            <person name="Zhao H."/>
            <person name="Xu D."/>
            <person name="Zhang Y."/>
        </authorList>
    </citation>
    <scope>NUCLEOTIDE SEQUENCE [LARGE SCALE GENOMIC DNA]</scope>
    <source>
        <strain evidence="2">cv. Yunnan</strain>
    </source>
</reference>
<reference evidence="1 2" key="2">
    <citation type="journal article" date="2022" name="Mol. Ecol. Resour.">
        <title>The genomes of chicory, endive, great burdock and yacon provide insights into Asteraceae paleo-polyploidization history and plant inulin production.</title>
        <authorList>
            <person name="Fan W."/>
            <person name="Wang S."/>
            <person name="Wang H."/>
            <person name="Wang A."/>
            <person name="Jiang F."/>
            <person name="Liu H."/>
            <person name="Zhao H."/>
            <person name="Xu D."/>
            <person name="Zhang Y."/>
        </authorList>
    </citation>
    <scope>NUCLEOTIDE SEQUENCE [LARGE SCALE GENOMIC DNA]</scope>
    <source>
        <strain evidence="2">cv. Yunnan</strain>
        <tissue evidence="1">Leaves</tissue>
    </source>
</reference>
<sequence length="186" mass="19814">MDYEMAGSKGSIPDVIRPTRSQGGGLKAGYGKSGASTGQNRRVLGQINQNIITASTAYPYVVGLPGKRPRVFRSPTSMGSHNTHSVDVDGRKRWDIPLFPNLNNLAIIHVGSSDEDSSRDLMQEDGVAGTSTGSVVLETQPAGSSKNIEEEVADTIEIGKCVGIQVENFRDQVRLLIQGEGAVVGF</sequence>
<keyword evidence="2" id="KW-1185">Reference proteome</keyword>
<comment type="caution">
    <text evidence="1">The sequence shown here is derived from an EMBL/GenBank/DDBJ whole genome shotgun (WGS) entry which is preliminary data.</text>
</comment>